<dbReference type="AlphaFoldDB" id="A0A118SH78"/>
<protein>
    <submittedName>
        <fullName evidence="1">Uncharacterized protein</fullName>
    </submittedName>
</protein>
<comment type="caution">
    <text evidence="1">The sequence shown here is derived from an EMBL/GenBank/DDBJ whole genome shotgun (WGS) entry which is preliminary data.</text>
</comment>
<gene>
    <name evidence="1" type="ORF">WT44_24045</name>
</gene>
<dbReference type="EMBL" id="LPHB01000056">
    <property type="protein sequence ID" value="KWA59182.1"/>
    <property type="molecule type" value="Genomic_DNA"/>
</dbReference>
<accession>A0A118SH78</accession>
<sequence>MGEAGRAREMGKRFGRQVAAFTARRTGRASGARAGAVMRARGLDVSLEYANACFAMHAT</sequence>
<evidence type="ECO:0000313" key="1">
    <source>
        <dbReference type="EMBL" id="KWA59182.1"/>
    </source>
</evidence>
<name>A0A118SH78_9BURK</name>
<dbReference type="Proteomes" id="UP000068603">
    <property type="component" value="Unassembled WGS sequence"/>
</dbReference>
<proteinExistence type="predicted"/>
<organism evidence="1">
    <name type="scientific">Burkholderia stagnalis</name>
    <dbReference type="NCBI Taxonomy" id="1503054"/>
    <lineage>
        <taxon>Bacteria</taxon>
        <taxon>Pseudomonadati</taxon>
        <taxon>Pseudomonadota</taxon>
        <taxon>Betaproteobacteria</taxon>
        <taxon>Burkholderiales</taxon>
        <taxon>Burkholderiaceae</taxon>
        <taxon>Burkholderia</taxon>
        <taxon>Burkholderia cepacia complex</taxon>
    </lineage>
</organism>
<evidence type="ECO:0000313" key="2">
    <source>
        <dbReference type="Proteomes" id="UP000068603"/>
    </source>
</evidence>
<reference evidence="1 2" key="1">
    <citation type="submission" date="2015-11" db="EMBL/GenBank/DDBJ databases">
        <title>Expanding the genomic diversity of Burkholderia species for the development of highly accurate diagnostics.</title>
        <authorList>
            <person name="Sahl J."/>
            <person name="Keim P."/>
            <person name="Wagner D."/>
        </authorList>
    </citation>
    <scope>NUCLEOTIDE SEQUENCE [LARGE SCALE GENOMIC DNA]</scope>
    <source>
        <strain evidence="1 2">MSMB1960WGS</strain>
    </source>
</reference>